<feature type="domain" description="Mce/MlaD" evidence="2">
    <location>
        <begin position="45"/>
        <end position="112"/>
    </location>
</feature>
<keyword evidence="1" id="KW-0812">Transmembrane</keyword>
<dbReference type="Proteomes" id="UP000285190">
    <property type="component" value="Unassembled WGS sequence"/>
</dbReference>
<dbReference type="AlphaFoldDB" id="A0A418WXB8"/>
<dbReference type="RefSeq" id="WP_119736089.1">
    <property type="nucleotide sequence ID" value="NZ_QYUN01000002.1"/>
</dbReference>
<dbReference type="PANTHER" id="PTHR36698">
    <property type="entry name" value="BLL5892 PROTEIN"/>
    <property type="match status" value="1"/>
</dbReference>
<dbReference type="Pfam" id="PF02470">
    <property type="entry name" value="MlaD"/>
    <property type="match status" value="1"/>
</dbReference>
<dbReference type="InterPro" id="IPR003399">
    <property type="entry name" value="Mce/MlaD"/>
</dbReference>
<sequence length="311" mass="33252">MENKAHALIAGLFTIVLLAGAIFIGIWLNRDRVEWVPYQIATALSVPGLNPQAAVRYRGLDVGKVNEITFDPQEVGQILVHISVRPDAPITQSTFATLGYQGVTGIAYVQLDDDGSRPVKMPSSKDNIARIEMRPSILDQLQNRGLAILEQTEEMAKRINTMLEPENRKAMLAAFDNVSRAANEVESIPRQLQPTLAKLPALANQAQQALTSLTALSRDASALTGNLNGMATRLQAAGGPLDTISSSASQLGATANRLEHETLPVANDARTSIRSLNRTLDNLSDNPGSMLFGVPPAAPGPGEPGFVVPAH</sequence>
<keyword evidence="1" id="KW-0472">Membrane</keyword>
<evidence type="ECO:0000313" key="3">
    <source>
        <dbReference type="EMBL" id="RJG04874.1"/>
    </source>
</evidence>
<dbReference type="OrthoDB" id="5294672at2"/>
<proteinExistence type="predicted"/>
<evidence type="ECO:0000313" key="4">
    <source>
        <dbReference type="Proteomes" id="UP000285190"/>
    </source>
</evidence>
<feature type="transmembrane region" description="Helical" evidence="1">
    <location>
        <begin position="7"/>
        <end position="28"/>
    </location>
</feature>
<reference evidence="3 4" key="1">
    <citation type="submission" date="2018-09" db="EMBL/GenBank/DDBJ databases">
        <authorList>
            <person name="Zhu H."/>
        </authorList>
    </citation>
    <scope>NUCLEOTIDE SEQUENCE [LARGE SCALE GENOMIC DNA]</scope>
    <source>
        <strain evidence="3 4">K2R10-39</strain>
    </source>
</reference>
<dbReference type="PANTHER" id="PTHR36698:SF2">
    <property type="entry name" value="MCE_MLAD DOMAIN-CONTAINING PROTEIN"/>
    <property type="match status" value="1"/>
</dbReference>
<dbReference type="EMBL" id="QYUN01000002">
    <property type="protein sequence ID" value="RJG04874.1"/>
    <property type="molecule type" value="Genomic_DNA"/>
</dbReference>
<keyword evidence="4" id="KW-1185">Reference proteome</keyword>
<name>A0A418WXB8_9BURK</name>
<accession>A0A418WXB8</accession>
<keyword evidence="1" id="KW-1133">Transmembrane helix</keyword>
<comment type="caution">
    <text evidence="3">The sequence shown here is derived from an EMBL/GenBank/DDBJ whole genome shotgun (WGS) entry which is preliminary data.</text>
</comment>
<evidence type="ECO:0000259" key="2">
    <source>
        <dbReference type="Pfam" id="PF02470"/>
    </source>
</evidence>
<gene>
    <name evidence="3" type="ORF">D3870_01510</name>
</gene>
<evidence type="ECO:0000256" key="1">
    <source>
        <dbReference type="SAM" id="Phobius"/>
    </source>
</evidence>
<organism evidence="3 4">
    <name type="scientific">Noviherbaspirillum cavernae</name>
    <dbReference type="NCBI Taxonomy" id="2320862"/>
    <lineage>
        <taxon>Bacteria</taxon>
        <taxon>Pseudomonadati</taxon>
        <taxon>Pseudomonadota</taxon>
        <taxon>Betaproteobacteria</taxon>
        <taxon>Burkholderiales</taxon>
        <taxon>Oxalobacteraceae</taxon>
        <taxon>Noviherbaspirillum</taxon>
    </lineage>
</organism>
<protein>
    <submittedName>
        <fullName evidence="3">MCE family protein</fullName>
    </submittedName>
</protein>